<dbReference type="PANTHER" id="PTHR43133:SF62">
    <property type="entry name" value="RNA POLYMERASE SIGMA FACTOR SIGZ"/>
    <property type="match status" value="1"/>
</dbReference>
<proteinExistence type="inferred from homology"/>
<evidence type="ECO:0000256" key="4">
    <source>
        <dbReference type="ARBA" id="ARBA00023163"/>
    </source>
</evidence>
<organism evidence="9 10">
    <name type="scientific">Rhodanobacter hydrolyticus</name>
    <dbReference type="NCBI Taxonomy" id="2250595"/>
    <lineage>
        <taxon>Bacteria</taxon>
        <taxon>Pseudomonadati</taxon>
        <taxon>Pseudomonadota</taxon>
        <taxon>Gammaproteobacteria</taxon>
        <taxon>Lysobacterales</taxon>
        <taxon>Rhodanobacteraceae</taxon>
        <taxon>Rhodanobacter</taxon>
    </lineage>
</organism>
<dbReference type="CDD" id="cd06171">
    <property type="entry name" value="Sigma70_r4"/>
    <property type="match status" value="1"/>
</dbReference>
<dbReference type="InterPro" id="IPR007627">
    <property type="entry name" value="RNA_pol_sigma70_r2"/>
</dbReference>
<accession>A0ABW8JBY8</accession>
<evidence type="ECO:0000256" key="3">
    <source>
        <dbReference type="ARBA" id="ARBA00023082"/>
    </source>
</evidence>
<evidence type="ECO:0000313" key="10">
    <source>
        <dbReference type="Proteomes" id="UP001620339"/>
    </source>
</evidence>
<feature type="domain" description="RNA polymerase sigma-70 region 2" evidence="5">
    <location>
        <begin position="52"/>
        <end position="117"/>
    </location>
</feature>
<dbReference type="InterPro" id="IPR013325">
    <property type="entry name" value="RNA_pol_sigma_r2"/>
</dbReference>
<dbReference type="PANTHER" id="PTHR43133">
    <property type="entry name" value="RNA POLYMERASE ECF-TYPE SIGMA FACTO"/>
    <property type="match status" value="1"/>
</dbReference>
<gene>
    <name evidence="7" type="ORF">ISP25_01835</name>
    <name evidence="8" type="ORF">ISP25_04195</name>
    <name evidence="9" type="ORF">ISP25_22455</name>
</gene>
<evidence type="ECO:0000313" key="8">
    <source>
        <dbReference type="EMBL" id="MFK2876266.1"/>
    </source>
</evidence>
<dbReference type="InterPro" id="IPR013249">
    <property type="entry name" value="RNA_pol_sigma70_r4_t2"/>
</dbReference>
<protein>
    <submittedName>
        <fullName evidence="9">Sigma-70 family RNA polymerase sigma factor</fullName>
    </submittedName>
</protein>
<dbReference type="SUPFAM" id="SSF88946">
    <property type="entry name" value="Sigma2 domain of RNA polymerase sigma factors"/>
    <property type="match status" value="1"/>
</dbReference>
<keyword evidence="10" id="KW-1185">Reference proteome</keyword>
<comment type="caution">
    <text evidence="9">The sequence shown here is derived from an EMBL/GenBank/DDBJ whole genome shotgun (WGS) entry which is preliminary data.</text>
</comment>
<dbReference type="SUPFAM" id="SSF88659">
    <property type="entry name" value="Sigma3 and sigma4 domains of RNA polymerase sigma factors"/>
    <property type="match status" value="1"/>
</dbReference>
<dbReference type="Pfam" id="PF04542">
    <property type="entry name" value="Sigma70_r2"/>
    <property type="match status" value="1"/>
</dbReference>
<dbReference type="Pfam" id="PF08281">
    <property type="entry name" value="Sigma70_r4_2"/>
    <property type="match status" value="1"/>
</dbReference>
<evidence type="ECO:0000313" key="7">
    <source>
        <dbReference type="EMBL" id="MFK2875812.1"/>
    </source>
</evidence>
<keyword evidence="4" id="KW-0804">Transcription</keyword>
<dbReference type="EMBL" id="JADIKK010000007">
    <property type="protein sequence ID" value="MFK2875812.1"/>
    <property type="molecule type" value="Genomic_DNA"/>
</dbReference>
<dbReference type="Proteomes" id="UP001620339">
    <property type="component" value="Unassembled WGS sequence"/>
</dbReference>
<dbReference type="Gene3D" id="1.10.1740.10">
    <property type="match status" value="1"/>
</dbReference>
<dbReference type="NCBIfam" id="TIGR02937">
    <property type="entry name" value="sigma70-ECF"/>
    <property type="match status" value="1"/>
</dbReference>
<evidence type="ECO:0000256" key="2">
    <source>
        <dbReference type="ARBA" id="ARBA00023015"/>
    </source>
</evidence>
<dbReference type="InterPro" id="IPR036388">
    <property type="entry name" value="WH-like_DNA-bd_sf"/>
</dbReference>
<keyword evidence="2" id="KW-0805">Transcription regulation</keyword>
<sequence>MKPESHLASLSPFEVARAMSSSDPQVRDAGYWSAQMAAVSLRRDRDSFMRIYDHFAPRTRLYLKGLGCPEAVAEELAQEALLRLWQAAGRYDATRSSLSTWLFRIARNLHIDRVRREPYWVPMDDEPGWVDKDDASGFSSAESHAEQVELQQRIEHLPAIQARLIRMSYFEAKSHQEIAEELGMPLGTVKSSLRRAFLRLQLGVRGQA</sequence>
<evidence type="ECO:0000256" key="1">
    <source>
        <dbReference type="ARBA" id="ARBA00010641"/>
    </source>
</evidence>
<feature type="domain" description="RNA polymerase sigma factor 70 region 4 type 2" evidence="6">
    <location>
        <begin position="148"/>
        <end position="200"/>
    </location>
</feature>
<evidence type="ECO:0000259" key="5">
    <source>
        <dbReference type="Pfam" id="PF04542"/>
    </source>
</evidence>
<dbReference type="InterPro" id="IPR039425">
    <property type="entry name" value="RNA_pol_sigma-70-like"/>
</dbReference>
<evidence type="ECO:0000259" key="6">
    <source>
        <dbReference type="Pfam" id="PF08281"/>
    </source>
</evidence>
<comment type="similarity">
    <text evidence="1">Belongs to the sigma-70 factor family. ECF subfamily.</text>
</comment>
<dbReference type="InterPro" id="IPR014284">
    <property type="entry name" value="RNA_pol_sigma-70_dom"/>
</dbReference>
<dbReference type="EMBL" id="JADIKK010000008">
    <property type="protein sequence ID" value="MFK2879831.1"/>
    <property type="molecule type" value="Genomic_DNA"/>
</dbReference>
<dbReference type="EMBL" id="JADIKK010000008">
    <property type="protein sequence ID" value="MFK2876266.1"/>
    <property type="molecule type" value="Genomic_DNA"/>
</dbReference>
<reference evidence="9 10" key="1">
    <citation type="submission" date="2020-10" db="EMBL/GenBank/DDBJ databases">
        <title>Phylogeny of dyella-like bacteria.</title>
        <authorList>
            <person name="Fu J."/>
        </authorList>
    </citation>
    <scope>NUCLEOTIDE SEQUENCE [LARGE SCALE GENOMIC DNA]</scope>
    <source>
        <strain evidence="9 10">KACC 19113</strain>
    </source>
</reference>
<dbReference type="Gene3D" id="1.10.10.10">
    <property type="entry name" value="Winged helix-like DNA-binding domain superfamily/Winged helix DNA-binding domain"/>
    <property type="match status" value="1"/>
</dbReference>
<evidence type="ECO:0000313" key="9">
    <source>
        <dbReference type="EMBL" id="MFK2879831.1"/>
    </source>
</evidence>
<dbReference type="InterPro" id="IPR013324">
    <property type="entry name" value="RNA_pol_sigma_r3/r4-like"/>
</dbReference>
<name>A0ABW8JBY8_9GAMM</name>
<keyword evidence="3" id="KW-0731">Sigma factor</keyword>